<dbReference type="Proteomes" id="UP000076929">
    <property type="component" value="Chromosome"/>
</dbReference>
<protein>
    <submittedName>
        <fullName evidence="2">Uncharacterized protein</fullName>
    </submittedName>
</protein>
<dbReference type="EMBL" id="CP015622">
    <property type="protein sequence ID" value="ANE04443.1"/>
    <property type="molecule type" value="Genomic_DNA"/>
</dbReference>
<keyword evidence="1" id="KW-0812">Transmembrane</keyword>
<evidence type="ECO:0000256" key="1">
    <source>
        <dbReference type="SAM" id="Phobius"/>
    </source>
</evidence>
<name>A0A172QUR8_9CORY</name>
<sequence length="82" mass="8796">MTLLILIIAICLLSAFHSVKKGKTREAAIKFLVALLFAAPAVILIVQASSTSNTNLSMMPLVLVCAYTFMVSVAAQLTIKKE</sequence>
<keyword evidence="1" id="KW-1133">Transmembrane helix</keyword>
<dbReference type="AlphaFoldDB" id="A0A172QUR8"/>
<keyword evidence="1" id="KW-0472">Membrane</keyword>
<keyword evidence="3" id="KW-1185">Reference proteome</keyword>
<evidence type="ECO:0000313" key="3">
    <source>
        <dbReference type="Proteomes" id="UP000076929"/>
    </source>
</evidence>
<feature type="transmembrane region" description="Helical" evidence="1">
    <location>
        <begin position="28"/>
        <end position="46"/>
    </location>
</feature>
<evidence type="ECO:0000313" key="2">
    <source>
        <dbReference type="EMBL" id="ANE04443.1"/>
    </source>
</evidence>
<dbReference type="KEGG" id="ccjz:ccrud_09690"/>
<accession>A0A172QUR8</accession>
<dbReference type="RefSeq" id="WP_066566815.1">
    <property type="nucleotide sequence ID" value="NZ_CP015622.1"/>
</dbReference>
<gene>
    <name evidence="2" type="ORF">ccrud_09690</name>
</gene>
<feature type="transmembrane region" description="Helical" evidence="1">
    <location>
        <begin position="58"/>
        <end position="79"/>
    </location>
</feature>
<proteinExistence type="predicted"/>
<organism evidence="2 3">
    <name type="scientific">Corynebacterium crudilactis</name>
    <dbReference type="NCBI Taxonomy" id="1652495"/>
    <lineage>
        <taxon>Bacteria</taxon>
        <taxon>Bacillati</taxon>
        <taxon>Actinomycetota</taxon>
        <taxon>Actinomycetes</taxon>
        <taxon>Mycobacteriales</taxon>
        <taxon>Corynebacteriaceae</taxon>
        <taxon>Corynebacterium</taxon>
    </lineage>
</organism>
<reference evidence="2 3" key="1">
    <citation type="submission" date="2016-05" db="EMBL/GenBank/DDBJ databases">
        <title>Complete genome sequence of Corynebacterium crudilactis, a new Corynebacterium species isolated from raw cow's milk.</title>
        <authorList>
            <person name="Christian R."/>
            <person name="Zimmermann J."/>
            <person name="Lipski A."/>
            <person name="Kalinowski J."/>
        </authorList>
    </citation>
    <scope>NUCLEOTIDE SEQUENCE [LARGE SCALE GENOMIC DNA]</scope>
    <source>
        <strain evidence="2 3">JZ16</strain>
    </source>
</reference>